<sequence>MDWLEQELVTEIDNQSTLECLEKLALYTGKVRQEFPNLDDWKQISPKIRHLLKSYGGCIRNRLQDPSAIEDYLVTPLNDTLWNLHDLAKDFWKKEVNIGVVCWTVLMEIVKTVPLNSLQDSFLERLCVTVLQLVREVFENWTTMSEYSSFSKVALFISKLFNELLELSLDIFLQNSILPYLLDTWCRATVHLDYNKLKESHLESFIKVSEDLTQLVTVTFFETPNLVCKVWLDSVDTMYSERDCCNVIYSIVLVANILKCQVAYCPDTERKFEISLCVLFHFCLLLIGRHSAKCRMLMNNNIERNNLITSLVLILEDTLNYSSTPTVVEYLFFHITGDDSFVRLLCMSLFKHVIRRKKISITKFYDLQQKLNEMIGFGELFDCKAIVFQLILLKRECFESEVSAESPVLEDSHQDEPTTDSQMTSCTNWLTTELNSPNKLDSYEADKLLKVLTDDSCSLYDAYYLLSYLNSRKLSLAETSAVLKPIMECGSKWNSLVVIVCEVLSSAIQNYPEVTTYDKHFISFITCIFRKLTSETNYCSSNKQHLVLFDAHCLLVLMHLAATFCRFAPDTCVQQLGKDPLLAGCLRSVLLKKSLVDVPTLEELKESILTKSGGLSGTRQVVTEMDIVDHPSRRHFTRLLLGSILVWSESKREQSLEQAWVQIRQSLDALLLKQPRKKET</sequence>
<dbReference type="AlphaFoldDB" id="A0A9C7PPF3"/>
<proteinExistence type="predicted"/>
<dbReference type="Proteomes" id="UP001061958">
    <property type="component" value="Unassembled WGS sequence"/>
</dbReference>
<comment type="caution">
    <text evidence="1">The sequence shown here is derived from an EMBL/GenBank/DDBJ whole genome shotgun (WGS) entry which is preliminary data.</text>
</comment>
<accession>A0A9C7PPF3</accession>
<gene>
    <name evidence="1" type="ORF">GpartN1_g29.t1</name>
</gene>
<protein>
    <submittedName>
        <fullName evidence="1">Uncharacterized protein</fullName>
    </submittedName>
</protein>
<keyword evidence="2" id="KW-1185">Reference proteome</keyword>
<organism evidence="1 2">
    <name type="scientific">Galdieria partita</name>
    <dbReference type="NCBI Taxonomy" id="83374"/>
    <lineage>
        <taxon>Eukaryota</taxon>
        <taxon>Rhodophyta</taxon>
        <taxon>Bangiophyceae</taxon>
        <taxon>Galdieriales</taxon>
        <taxon>Galdieriaceae</taxon>
        <taxon>Galdieria</taxon>
    </lineage>
</organism>
<reference evidence="1" key="2">
    <citation type="submission" date="2022-01" db="EMBL/GenBank/DDBJ databases">
        <authorList>
            <person name="Hirooka S."/>
            <person name="Miyagishima S.Y."/>
        </authorList>
    </citation>
    <scope>NUCLEOTIDE SEQUENCE</scope>
    <source>
        <strain evidence="1">NBRC 102759</strain>
    </source>
</reference>
<dbReference type="EMBL" id="BQMJ01000001">
    <property type="protein sequence ID" value="GJQ08238.1"/>
    <property type="molecule type" value="Genomic_DNA"/>
</dbReference>
<evidence type="ECO:0000313" key="2">
    <source>
        <dbReference type="Proteomes" id="UP001061958"/>
    </source>
</evidence>
<name>A0A9C7PPF3_9RHOD</name>
<evidence type="ECO:0000313" key="1">
    <source>
        <dbReference type="EMBL" id="GJQ08238.1"/>
    </source>
</evidence>
<reference evidence="1" key="1">
    <citation type="journal article" date="2022" name="Proc. Natl. Acad. Sci. U.S.A.">
        <title>Life cycle and functional genomics of the unicellular red alga Galdieria for elucidating algal and plant evolution and industrial use.</title>
        <authorList>
            <person name="Hirooka S."/>
            <person name="Itabashi T."/>
            <person name="Ichinose T.M."/>
            <person name="Onuma R."/>
            <person name="Fujiwara T."/>
            <person name="Yamashita S."/>
            <person name="Jong L.W."/>
            <person name="Tomita R."/>
            <person name="Iwane A.H."/>
            <person name="Miyagishima S.Y."/>
        </authorList>
    </citation>
    <scope>NUCLEOTIDE SEQUENCE</scope>
    <source>
        <strain evidence="1">NBRC 102759</strain>
    </source>
</reference>
<dbReference type="OrthoDB" id="10361443at2759"/>